<feature type="compositionally biased region" description="Polar residues" evidence="1">
    <location>
        <begin position="58"/>
        <end position="69"/>
    </location>
</feature>
<dbReference type="Proteomes" id="UP000199103">
    <property type="component" value="Chromosome I"/>
</dbReference>
<dbReference type="Pfam" id="PF14013">
    <property type="entry name" value="MT0933_antitox"/>
    <property type="match status" value="1"/>
</dbReference>
<dbReference type="InterPro" id="IPR028037">
    <property type="entry name" value="Antitoxin_Rv0909/MT0933"/>
</dbReference>
<proteinExistence type="predicted"/>
<gene>
    <name evidence="2" type="ORF">SAMN04489812_5319</name>
</gene>
<feature type="region of interest" description="Disordered" evidence="1">
    <location>
        <begin position="1"/>
        <end position="69"/>
    </location>
</feature>
<feature type="compositionally biased region" description="Basic and acidic residues" evidence="1">
    <location>
        <begin position="1"/>
        <end position="20"/>
    </location>
</feature>
<organism evidence="2 3">
    <name type="scientific">Microlunatus soli</name>
    <dbReference type="NCBI Taxonomy" id="630515"/>
    <lineage>
        <taxon>Bacteria</taxon>
        <taxon>Bacillati</taxon>
        <taxon>Actinomycetota</taxon>
        <taxon>Actinomycetes</taxon>
        <taxon>Propionibacteriales</taxon>
        <taxon>Propionibacteriaceae</taxon>
        <taxon>Microlunatus</taxon>
    </lineage>
</organism>
<accession>A0A1H1ZM44</accession>
<dbReference type="EMBL" id="LT629772">
    <property type="protein sequence ID" value="SDT34855.1"/>
    <property type="molecule type" value="Genomic_DNA"/>
</dbReference>
<sequence length="69" mass="7254">MGIFDKAKDLAGENTDKINDAVDQGADAIDEKTGGKYGDQIDQGSDFAKDKAGEFLGSDNQDAGQQEGQ</sequence>
<keyword evidence="3" id="KW-1185">Reference proteome</keyword>
<evidence type="ECO:0000256" key="1">
    <source>
        <dbReference type="SAM" id="MobiDB-lite"/>
    </source>
</evidence>
<dbReference type="RefSeq" id="WP_091529261.1">
    <property type="nucleotide sequence ID" value="NZ_LT629772.1"/>
</dbReference>
<protein>
    <submittedName>
        <fullName evidence="2">MT0933-like antitoxin protein</fullName>
    </submittedName>
</protein>
<dbReference type="AlphaFoldDB" id="A0A1H1ZM44"/>
<evidence type="ECO:0000313" key="2">
    <source>
        <dbReference type="EMBL" id="SDT34855.1"/>
    </source>
</evidence>
<name>A0A1H1ZM44_9ACTN</name>
<dbReference type="OrthoDB" id="5125103at2"/>
<dbReference type="STRING" id="630515.SAMN04489812_5319"/>
<evidence type="ECO:0000313" key="3">
    <source>
        <dbReference type="Proteomes" id="UP000199103"/>
    </source>
</evidence>
<reference evidence="2 3" key="1">
    <citation type="submission" date="2016-10" db="EMBL/GenBank/DDBJ databases">
        <authorList>
            <person name="de Groot N.N."/>
        </authorList>
    </citation>
    <scope>NUCLEOTIDE SEQUENCE [LARGE SCALE GENOMIC DNA]</scope>
    <source>
        <strain evidence="2 3">DSM 21800</strain>
    </source>
</reference>